<feature type="domain" description="Reverse transcriptase" evidence="2">
    <location>
        <begin position="813"/>
        <end position="923"/>
    </location>
</feature>
<protein>
    <submittedName>
        <fullName evidence="3">RNA-directed DNA polymerase from mobile element jockey-like</fullName>
    </submittedName>
</protein>
<feature type="region of interest" description="Disordered" evidence="1">
    <location>
        <begin position="109"/>
        <end position="135"/>
    </location>
</feature>
<evidence type="ECO:0000313" key="4">
    <source>
        <dbReference type="Proteomes" id="UP000615446"/>
    </source>
</evidence>
<evidence type="ECO:0000313" key="3">
    <source>
        <dbReference type="EMBL" id="GES77444.1"/>
    </source>
</evidence>
<dbReference type="InterPro" id="IPR036691">
    <property type="entry name" value="Endo/exonu/phosph_ase_sf"/>
</dbReference>
<keyword evidence="3" id="KW-0808">Transferase</keyword>
<gene>
    <name evidence="3" type="ORF">RCL2_000481500</name>
</gene>
<dbReference type="InterPro" id="IPR000477">
    <property type="entry name" value="RT_dom"/>
</dbReference>
<keyword evidence="3" id="KW-0695">RNA-directed DNA polymerase</keyword>
<organism evidence="3 4">
    <name type="scientific">Rhizophagus clarus</name>
    <dbReference type="NCBI Taxonomy" id="94130"/>
    <lineage>
        <taxon>Eukaryota</taxon>
        <taxon>Fungi</taxon>
        <taxon>Fungi incertae sedis</taxon>
        <taxon>Mucoromycota</taxon>
        <taxon>Glomeromycotina</taxon>
        <taxon>Glomeromycetes</taxon>
        <taxon>Glomerales</taxon>
        <taxon>Glomeraceae</taxon>
        <taxon>Rhizophagus</taxon>
    </lineage>
</organism>
<dbReference type="Proteomes" id="UP000615446">
    <property type="component" value="Unassembled WGS sequence"/>
</dbReference>
<evidence type="ECO:0000256" key="1">
    <source>
        <dbReference type="SAM" id="MobiDB-lite"/>
    </source>
</evidence>
<comment type="caution">
    <text evidence="3">The sequence shown here is derived from an EMBL/GenBank/DDBJ whole genome shotgun (WGS) entry which is preliminary data.</text>
</comment>
<dbReference type="OrthoDB" id="418748at2759"/>
<name>A0A8H3L1B7_9GLOM</name>
<reference evidence="3" key="1">
    <citation type="submission" date="2019-10" db="EMBL/GenBank/DDBJ databases">
        <title>Conservation and host-specific expression of non-tandemly repeated heterogenous ribosome RNA gene in arbuscular mycorrhizal fungi.</title>
        <authorList>
            <person name="Maeda T."/>
            <person name="Kobayashi Y."/>
            <person name="Nakagawa T."/>
            <person name="Ezawa T."/>
            <person name="Yamaguchi K."/>
            <person name="Bino T."/>
            <person name="Nishimoto Y."/>
            <person name="Shigenobu S."/>
            <person name="Kawaguchi M."/>
        </authorList>
    </citation>
    <scope>NUCLEOTIDE SEQUENCE</scope>
    <source>
        <strain evidence="3">HR1</strain>
    </source>
</reference>
<dbReference type="SUPFAM" id="SSF56219">
    <property type="entry name" value="DNase I-like"/>
    <property type="match status" value="1"/>
</dbReference>
<proteinExistence type="predicted"/>
<dbReference type="PANTHER" id="PTHR19446">
    <property type="entry name" value="REVERSE TRANSCRIPTASES"/>
    <property type="match status" value="1"/>
</dbReference>
<dbReference type="AlphaFoldDB" id="A0A8H3L1B7"/>
<keyword evidence="3" id="KW-0548">Nucleotidyltransferase</keyword>
<sequence>MEFSSEYDLFNACAMKVHFNNYHIIGSPRNYEVNWQRRKNKLAKIAPVAPPCLNVITKITQQAESTQLIIRQEEHVLREEAKMNSVATGANICELERSNRMIKPVDITRPLDSSHSMTDNSNPQGSSSTSSTHMDGIVEGMTSANQSSILDNTNLTNNSHIKNNNNIIVNNISDKEQIDQCNDSHNENSHLKELVNQCEKDVAIYLSRQRLIYKAGHQHNKNDPSHQQRGNQQEAYLADENSLYLDLSIAVHNIRGMGSNNTAHKLDDLMTLMQNDDIDIVVVTETNSNRKKSSFLDITRYNNRYKFYFCDKDISTNKSIGYGVAIAVKMKWVKHLYSMDLTFPYLLSIKLLFKKREIHITAIYAAPENKQHIHKKLIDNTIKQLQQSQLGSTRTLHIIVVTKNRCVLFFNHALHQNVLHQLQTLGFKDTFRLINNDQKAFTYKHSKGEDEAPTYTRIDMLLHTAEFLVNNRRHTRRAALDQPRVAATTRMDKEQFGNTNTPGKESDAADISSVKRRIIDLDNTPRSNIELFQQVCRDFANSPSIQLHLNDTHQAIEQLVYTNSEPWADHEDDTDAAAGPRKAVKKKYIAAKHTSKLYKLLKDLKRFHRESSNIVGTEAQSFSLTDTERYWKLKFPKYNRDYSDASLIHFAEHRNFMITDLDIKDPRSINQLEDHIKIRREMDQAIRKFIQSRSIAEAIEKRHECIQVVIQDQHGDRSIELDPTQIKQEVEKHIKTMFRKRICNFDDMSEEWKRYNWADAWREAIEPITLGEWLDTLAKLNTGTAVGPSGIDYRVIRLFLDDLHKLIIDFVNITIRVGIIPDYWKQSYLCPFPKPNRFDYDLNNIRPIMLLDTIRKSATKLDTERINTTTPLTILNSLIEGAKEQGKELHVVTQDIKKAYDSVSIDSLGMALDHLNMPTDLTK</sequence>
<feature type="compositionally biased region" description="Polar residues" evidence="1">
    <location>
        <begin position="111"/>
        <end position="125"/>
    </location>
</feature>
<dbReference type="PROSITE" id="PS50878">
    <property type="entry name" value="RT_POL"/>
    <property type="match status" value="1"/>
</dbReference>
<dbReference type="EMBL" id="BLAL01000030">
    <property type="protein sequence ID" value="GES77444.1"/>
    <property type="molecule type" value="Genomic_DNA"/>
</dbReference>
<dbReference type="Gene3D" id="3.60.10.10">
    <property type="entry name" value="Endonuclease/exonuclease/phosphatase"/>
    <property type="match status" value="1"/>
</dbReference>
<accession>A0A8H3L1B7</accession>
<evidence type="ECO:0000259" key="2">
    <source>
        <dbReference type="PROSITE" id="PS50878"/>
    </source>
</evidence>
<dbReference type="GO" id="GO:0003964">
    <property type="term" value="F:RNA-directed DNA polymerase activity"/>
    <property type="evidence" value="ECO:0007669"/>
    <property type="project" value="UniProtKB-KW"/>
</dbReference>